<dbReference type="InterPro" id="IPR015797">
    <property type="entry name" value="NUDIX_hydrolase-like_dom_sf"/>
</dbReference>
<comment type="caution">
    <text evidence="4">The sequence shown here is derived from an EMBL/GenBank/DDBJ whole genome shotgun (WGS) entry which is preliminary data.</text>
</comment>
<dbReference type="CDD" id="cd02883">
    <property type="entry name" value="NUDIX_Hydrolase"/>
    <property type="match status" value="1"/>
</dbReference>
<dbReference type="Gene3D" id="3.90.79.10">
    <property type="entry name" value="Nucleoside Triphosphate Pyrophosphohydrolase"/>
    <property type="match status" value="1"/>
</dbReference>
<gene>
    <name evidence="4" type="ORF">FA13DRAFT_1730039</name>
</gene>
<proteinExistence type="predicted"/>
<organism evidence="4 5">
    <name type="scientific">Coprinellus micaceus</name>
    <name type="common">Glistening ink-cap mushroom</name>
    <name type="synonym">Coprinus micaceus</name>
    <dbReference type="NCBI Taxonomy" id="71717"/>
    <lineage>
        <taxon>Eukaryota</taxon>
        <taxon>Fungi</taxon>
        <taxon>Dikarya</taxon>
        <taxon>Basidiomycota</taxon>
        <taxon>Agaricomycotina</taxon>
        <taxon>Agaricomycetes</taxon>
        <taxon>Agaricomycetidae</taxon>
        <taxon>Agaricales</taxon>
        <taxon>Agaricineae</taxon>
        <taxon>Psathyrellaceae</taxon>
        <taxon>Coprinellus</taxon>
    </lineage>
</organism>
<dbReference type="Proteomes" id="UP000298030">
    <property type="component" value="Unassembled WGS sequence"/>
</dbReference>
<sequence>MSHHDRPPSHDVHRASNGQSSPSLVSRVSRAFTWNRTPPPPPGPALSQYSTRAVPDSGWCSNDFMFGAAMVIIQDATHKIAVVHDTRKGGWFFPRGRKDVGESLEEAALREGYEESGYRPELMPHWGPHHAPDPSQNKYVNPTCEPIFVTTMYWPRRYRNNANGQPEQVSYGGEYIITWYLGRIAEDAVRETGTGMPDEAGYEACLLSFEEAYQRVPLSERQVLVYAWRVYAEAVQYNAQLREAEAEATAAEGAGESTGTEGQPPSTGHEEKDTAGGDAEGKDPAGGSRLPLL</sequence>
<evidence type="ECO:0000259" key="3">
    <source>
        <dbReference type="PROSITE" id="PS51462"/>
    </source>
</evidence>
<feature type="domain" description="Nudix hydrolase" evidence="3">
    <location>
        <begin position="63"/>
        <end position="231"/>
    </location>
</feature>
<evidence type="ECO:0000313" key="4">
    <source>
        <dbReference type="EMBL" id="TEB33760.1"/>
    </source>
</evidence>
<feature type="compositionally biased region" description="Low complexity" evidence="2">
    <location>
        <begin position="247"/>
        <end position="262"/>
    </location>
</feature>
<evidence type="ECO:0000256" key="2">
    <source>
        <dbReference type="SAM" id="MobiDB-lite"/>
    </source>
</evidence>
<feature type="region of interest" description="Disordered" evidence="2">
    <location>
        <begin position="246"/>
        <end position="293"/>
    </location>
</feature>
<dbReference type="OrthoDB" id="276276at2759"/>
<dbReference type="SUPFAM" id="SSF55811">
    <property type="entry name" value="Nudix"/>
    <property type="match status" value="1"/>
</dbReference>
<feature type="compositionally biased region" description="Basic and acidic residues" evidence="2">
    <location>
        <begin position="1"/>
        <end position="14"/>
    </location>
</feature>
<dbReference type="EMBL" id="QPFP01000011">
    <property type="protein sequence ID" value="TEB33760.1"/>
    <property type="molecule type" value="Genomic_DNA"/>
</dbReference>
<evidence type="ECO:0000256" key="1">
    <source>
        <dbReference type="ARBA" id="ARBA00022801"/>
    </source>
</evidence>
<dbReference type="PROSITE" id="PS00893">
    <property type="entry name" value="NUDIX_BOX"/>
    <property type="match status" value="1"/>
</dbReference>
<dbReference type="InterPro" id="IPR020084">
    <property type="entry name" value="NUDIX_hydrolase_CS"/>
</dbReference>
<protein>
    <recommendedName>
        <fullName evidence="3">Nudix hydrolase domain-containing protein</fullName>
    </recommendedName>
</protein>
<feature type="region of interest" description="Disordered" evidence="2">
    <location>
        <begin position="1"/>
        <end position="25"/>
    </location>
</feature>
<reference evidence="4 5" key="1">
    <citation type="journal article" date="2019" name="Nat. Ecol. Evol.">
        <title>Megaphylogeny resolves global patterns of mushroom evolution.</title>
        <authorList>
            <person name="Varga T."/>
            <person name="Krizsan K."/>
            <person name="Foldi C."/>
            <person name="Dima B."/>
            <person name="Sanchez-Garcia M."/>
            <person name="Sanchez-Ramirez S."/>
            <person name="Szollosi G.J."/>
            <person name="Szarkandi J.G."/>
            <person name="Papp V."/>
            <person name="Albert L."/>
            <person name="Andreopoulos W."/>
            <person name="Angelini C."/>
            <person name="Antonin V."/>
            <person name="Barry K.W."/>
            <person name="Bougher N.L."/>
            <person name="Buchanan P."/>
            <person name="Buyck B."/>
            <person name="Bense V."/>
            <person name="Catcheside P."/>
            <person name="Chovatia M."/>
            <person name="Cooper J."/>
            <person name="Damon W."/>
            <person name="Desjardin D."/>
            <person name="Finy P."/>
            <person name="Geml J."/>
            <person name="Haridas S."/>
            <person name="Hughes K."/>
            <person name="Justo A."/>
            <person name="Karasinski D."/>
            <person name="Kautmanova I."/>
            <person name="Kiss B."/>
            <person name="Kocsube S."/>
            <person name="Kotiranta H."/>
            <person name="LaButti K.M."/>
            <person name="Lechner B.E."/>
            <person name="Liimatainen K."/>
            <person name="Lipzen A."/>
            <person name="Lukacs Z."/>
            <person name="Mihaltcheva S."/>
            <person name="Morgado L.N."/>
            <person name="Niskanen T."/>
            <person name="Noordeloos M.E."/>
            <person name="Ohm R.A."/>
            <person name="Ortiz-Santana B."/>
            <person name="Ovrebo C."/>
            <person name="Racz N."/>
            <person name="Riley R."/>
            <person name="Savchenko A."/>
            <person name="Shiryaev A."/>
            <person name="Soop K."/>
            <person name="Spirin V."/>
            <person name="Szebenyi C."/>
            <person name="Tomsovsky M."/>
            <person name="Tulloss R.E."/>
            <person name="Uehling J."/>
            <person name="Grigoriev I.V."/>
            <person name="Vagvolgyi C."/>
            <person name="Papp T."/>
            <person name="Martin F.M."/>
            <person name="Miettinen O."/>
            <person name="Hibbett D.S."/>
            <person name="Nagy L.G."/>
        </authorList>
    </citation>
    <scope>NUCLEOTIDE SEQUENCE [LARGE SCALE GENOMIC DNA]</scope>
    <source>
        <strain evidence="4 5">FP101781</strain>
    </source>
</reference>
<name>A0A4Y7THU7_COPMI</name>
<dbReference type="GO" id="GO:0016787">
    <property type="term" value="F:hydrolase activity"/>
    <property type="evidence" value="ECO:0007669"/>
    <property type="project" value="UniProtKB-KW"/>
</dbReference>
<feature type="compositionally biased region" description="Polar residues" evidence="2">
    <location>
        <begin position="16"/>
        <end position="25"/>
    </location>
</feature>
<dbReference type="Pfam" id="PF00293">
    <property type="entry name" value="NUDIX"/>
    <property type="match status" value="1"/>
</dbReference>
<keyword evidence="5" id="KW-1185">Reference proteome</keyword>
<feature type="compositionally biased region" description="Basic and acidic residues" evidence="2">
    <location>
        <begin position="268"/>
        <end position="283"/>
    </location>
</feature>
<keyword evidence="1" id="KW-0378">Hydrolase</keyword>
<evidence type="ECO:0000313" key="5">
    <source>
        <dbReference type="Proteomes" id="UP000298030"/>
    </source>
</evidence>
<dbReference type="AlphaFoldDB" id="A0A4Y7THU7"/>
<dbReference type="InterPro" id="IPR000086">
    <property type="entry name" value="NUDIX_hydrolase_dom"/>
</dbReference>
<dbReference type="PROSITE" id="PS51462">
    <property type="entry name" value="NUDIX"/>
    <property type="match status" value="1"/>
</dbReference>
<accession>A0A4Y7THU7</accession>